<dbReference type="InterPro" id="IPR002734">
    <property type="entry name" value="RibDG_C"/>
</dbReference>
<proteinExistence type="predicted"/>
<dbReference type="Pfam" id="PF01872">
    <property type="entry name" value="RibD_C"/>
    <property type="match status" value="1"/>
</dbReference>
<accession>A0A1G9IAU1</accession>
<dbReference type="SUPFAM" id="SSF53597">
    <property type="entry name" value="Dihydrofolate reductase-like"/>
    <property type="match status" value="1"/>
</dbReference>
<protein>
    <submittedName>
        <fullName evidence="2">Dihydrofolate reductase</fullName>
    </submittedName>
</protein>
<keyword evidence="3" id="KW-1185">Reference proteome</keyword>
<organism evidence="2 3">
    <name type="scientific">Siphonobacter aquaeclarae</name>
    <dbReference type="NCBI Taxonomy" id="563176"/>
    <lineage>
        <taxon>Bacteria</taxon>
        <taxon>Pseudomonadati</taxon>
        <taxon>Bacteroidota</taxon>
        <taxon>Cytophagia</taxon>
        <taxon>Cytophagales</taxon>
        <taxon>Cytophagaceae</taxon>
        <taxon>Siphonobacter</taxon>
    </lineage>
</organism>
<dbReference type="STRING" id="563176.SAMN04488090_0399"/>
<dbReference type="Proteomes" id="UP000198901">
    <property type="component" value="Unassembled WGS sequence"/>
</dbReference>
<dbReference type="Gene3D" id="3.40.430.10">
    <property type="entry name" value="Dihydrofolate Reductase, subunit A"/>
    <property type="match status" value="1"/>
</dbReference>
<evidence type="ECO:0000259" key="1">
    <source>
        <dbReference type="Pfam" id="PF01872"/>
    </source>
</evidence>
<feature type="domain" description="Bacterial bifunctional deaminase-reductase C-terminal" evidence="1">
    <location>
        <begin position="2"/>
        <end position="167"/>
    </location>
</feature>
<reference evidence="2 3" key="1">
    <citation type="submission" date="2016-10" db="EMBL/GenBank/DDBJ databases">
        <authorList>
            <person name="de Groot N.N."/>
        </authorList>
    </citation>
    <scope>NUCLEOTIDE SEQUENCE [LARGE SCALE GENOMIC DNA]</scope>
    <source>
        <strain evidence="2 3">DSM 21668</strain>
    </source>
</reference>
<name>A0A1G9IAU1_9BACT</name>
<dbReference type="GO" id="GO:0009231">
    <property type="term" value="P:riboflavin biosynthetic process"/>
    <property type="evidence" value="ECO:0007669"/>
    <property type="project" value="InterPro"/>
</dbReference>
<evidence type="ECO:0000313" key="3">
    <source>
        <dbReference type="Proteomes" id="UP000198901"/>
    </source>
</evidence>
<dbReference type="InterPro" id="IPR024072">
    <property type="entry name" value="DHFR-like_dom_sf"/>
</dbReference>
<evidence type="ECO:0000313" key="2">
    <source>
        <dbReference type="EMBL" id="SDL22232.1"/>
    </source>
</evidence>
<dbReference type="PANTHER" id="PTHR38011:SF11">
    <property type="entry name" value="2,5-DIAMINO-6-RIBOSYLAMINO-4(3H)-PYRIMIDINONE 5'-PHOSPHATE REDUCTASE"/>
    <property type="match status" value="1"/>
</dbReference>
<dbReference type="AlphaFoldDB" id="A0A1G9IAU1"/>
<dbReference type="GO" id="GO:0008703">
    <property type="term" value="F:5-amino-6-(5-phosphoribosylamino)uracil reductase activity"/>
    <property type="evidence" value="ECO:0007669"/>
    <property type="project" value="InterPro"/>
</dbReference>
<dbReference type="PANTHER" id="PTHR38011">
    <property type="entry name" value="DIHYDROFOLATE REDUCTASE FAMILY PROTEIN (AFU_ORTHOLOGUE AFUA_8G06820)"/>
    <property type="match status" value="1"/>
</dbReference>
<dbReference type="InterPro" id="IPR050765">
    <property type="entry name" value="Riboflavin_Biosynth_HTPR"/>
</dbReference>
<sequence>MMTTLDGYFQGPHGELPFHGGDAESDEFAVQQQDDANTLLFGRRTYEMMAAYWPTSMAAANSPELAATMNRSAKIVFSDTLPEASWENTLLIRGSAAEAIRALKQQPGGNLVILGSSALTASLLNEGLVDTLDMMVHPILLGSGNPVFEKVTGLPLRLIHSRPFRSGKILLTYEPK</sequence>
<gene>
    <name evidence="2" type="ORF">SAMN04488090_0399</name>
</gene>
<dbReference type="EMBL" id="FNGS01000001">
    <property type="protein sequence ID" value="SDL22232.1"/>
    <property type="molecule type" value="Genomic_DNA"/>
</dbReference>